<dbReference type="RefSeq" id="WP_155308544.1">
    <property type="nucleotide sequence ID" value="NZ_AP021879.1"/>
</dbReference>
<reference evidence="1 2" key="1">
    <citation type="submission" date="2019-11" db="EMBL/GenBank/DDBJ databases">
        <title>Comparative genomics of hydrocarbon-degrading Desulfosarcina strains.</title>
        <authorList>
            <person name="Watanabe M."/>
            <person name="Kojima H."/>
            <person name="Fukui M."/>
        </authorList>
    </citation>
    <scope>NUCLEOTIDE SEQUENCE [LARGE SCALE GENOMIC DNA]</scope>
    <source>
        <strain evidence="2">oXyS1</strain>
    </source>
</reference>
<dbReference type="AlphaFoldDB" id="A0A5K8A3N4"/>
<sequence length="94" mass="11180">MTVYKSFNVKKIDGREVEYIFLLRYSSNIERLKDLASYYKGGSRLAKKAEESIKYLYCDIDKRIDVNEEDKKNIKFYIDTHTPEAKPEKSFSCY</sequence>
<evidence type="ECO:0000313" key="1">
    <source>
        <dbReference type="EMBL" id="BBO87046.1"/>
    </source>
</evidence>
<organism evidence="1 2">
    <name type="scientific">Desulfosarcina ovata subsp. ovata</name>
    <dbReference type="NCBI Taxonomy" id="2752305"/>
    <lineage>
        <taxon>Bacteria</taxon>
        <taxon>Pseudomonadati</taxon>
        <taxon>Thermodesulfobacteriota</taxon>
        <taxon>Desulfobacteria</taxon>
        <taxon>Desulfobacterales</taxon>
        <taxon>Desulfosarcinaceae</taxon>
        <taxon>Desulfosarcina</taxon>
    </lineage>
</organism>
<protein>
    <submittedName>
        <fullName evidence="1">Uncharacterized protein</fullName>
    </submittedName>
</protein>
<evidence type="ECO:0000313" key="2">
    <source>
        <dbReference type="Proteomes" id="UP000422108"/>
    </source>
</evidence>
<proteinExistence type="predicted"/>
<dbReference type="EMBL" id="AP021879">
    <property type="protein sequence ID" value="BBO87046.1"/>
    <property type="molecule type" value="Genomic_DNA"/>
</dbReference>
<keyword evidence="2" id="KW-1185">Reference proteome</keyword>
<gene>
    <name evidence="1" type="ORF">DSCOOX_02260</name>
</gene>
<dbReference type="Proteomes" id="UP000422108">
    <property type="component" value="Chromosome"/>
</dbReference>
<accession>A0A5K8A3N4</accession>
<name>A0A5K8A3N4_9BACT</name>